<reference evidence="6 8" key="3">
    <citation type="submission" date="2018-04" db="EMBL/GenBank/DDBJ databases">
        <title>Transcriptomics of ammonia oxidizing archaea.</title>
        <authorList>
            <person name="Carini P."/>
        </authorList>
    </citation>
    <scope>NUCLEOTIDE SEQUENCE [LARGE SCALE GENOMIC DNA]</scope>
    <source>
        <strain evidence="6 8">U25</strain>
    </source>
</reference>
<dbReference type="InterPro" id="IPR029044">
    <property type="entry name" value="Nucleotide-diphossugar_trans"/>
</dbReference>
<dbReference type="SUPFAM" id="SSF53448">
    <property type="entry name" value="Nucleotide-diphospho-sugar transferases"/>
    <property type="match status" value="1"/>
</dbReference>
<dbReference type="Proteomes" id="UP000030944">
    <property type="component" value="Chromosome"/>
</dbReference>
<dbReference type="PANTHER" id="PTHR40392:SF1">
    <property type="entry name" value="2-PHOSPHO-L-LACTATE GUANYLYLTRANSFERASE"/>
    <property type="match status" value="1"/>
</dbReference>
<reference evidence="5 7" key="1">
    <citation type="journal article" date="2015" name="Proc. Natl. Acad. Sci. U.S.A.">
        <title>Genomic and proteomic characterization of "Candidatus Nitrosopelagicus brevis": An ammonia-oxidizing archaeon from the open ocean.</title>
        <authorList>
            <person name="Santoro A.E."/>
            <person name="Dupont C.L."/>
            <person name="Richter R.A."/>
            <person name="Craig M.T."/>
            <person name="Carini P."/>
            <person name="McIlvin M.R."/>
            <person name="Yang Y."/>
            <person name="Orsi W.D."/>
            <person name="Moran D.M."/>
            <person name="Saito M.A."/>
        </authorList>
    </citation>
    <scope>NUCLEOTIDE SEQUENCE [LARGE SCALE GENOMIC DNA]</scope>
    <source>
        <strain evidence="5">CN25</strain>
        <strain evidence="7">V2</strain>
    </source>
</reference>
<dbReference type="AlphaFoldDB" id="A0A0A7V0U1"/>
<dbReference type="Pfam" id="PF01983">
    <property type="entry name" value="CofC"/>
    <property type="match status" value="1"/>
</dbReference>
<dbReference type="GeneID" id="24816865"/>
<dbReference type="InterPro" id="IPR002835">
    <property type="entry name" value="CofC"/>
</dbReference>
<dbReference type="GO" id="GO:0043814">
    <property type="term" value="F:phospholactate guanylyltransferase activity"/>
    <property type="evidence" value="ECO:0007669"/>
    <property type="project" value="UniProtKB-EC"/>
</dbReference>
<keyword evidence="4" id="KW-0342">GTP-binding</keyword>
<dbReference type="EC" id="2.7.7.68" evidence="5"/>
<evidence type="ECO:0000313" key="7">
    <source>
        <dbReference type="Proteomes" id="UP000030944"/>
    </source>
</evidence>
<dbReference type="OrthoDB" id="11179at2157"/>
<proteinExistence type="predicted"/>
<evidence type="ECO:0000313" key="8">
    <source>
        <dbReference type="Proteomes" id="UP000241022"/>
    </source>
</evidence>
<evidence type="ECO:0000256" key="4">
    <source>
        <dbReference type="ARBA" id="ARBA00023134"/>
    </source>
</evidence>
<name>A0A0A7V0U1_9ARCH</name>
<keyword evidence="1 5" id="KW-0808">Transferase</keyword>
<dbReference type="STRING" id="1410606.T478_0980"/>
<dbReference type="KEGG" id="nbv:T478_0980"/>
<accession>A0A0A7V0U1</accession>
<gene>
    <name evidence="5" type="primary">cofC</name>
    <name evidence="6" type="ORF">A7X95_02750</name>
    <name evidence="5" type="ORF">T478_0980</name>
</gene>
<protein>
    <submittedName>
        <fullName evidence="5">2-phospho-L-lactate guanylyltransferase</fullName>
        <ecNumber evidence="5">2.7.7.68</ecNumber>
    </submittedName>
</protein>
<sequence>MKTSVIIPVKTFQKSKTRLHLSEEKTNSLCRLLLEEVIKTIHDSKLIDKTIVVTNEEQVTDIIEKYDCQKIQDEHETSVNDAVKLAEKYLIDNEFTHSIVLPLDVPFFDSEDLEKLLKFSVDNSVIVVPSRHFDGTNALLRSPINSMTPRYDEGSYSFQIESAQKNDVKISIGLIYRLMLDIDNSEDLEFVIKQNIKPEFCKKIREIIEK</sequence>
<dbReference type="HOGENOM" id="CLU_076569_1_1_2"/>
<dbReference type="Proteomes" id="UP000241022">
    <property type="component" value="Unassembled WGS sequence"/>
</dbReference>
<dbReference type="PANTHER" id="PTHR40392">
    <property type="entry name" value="2-PHOSPHO-L-LACTATE GUANYLYLTRANSFERASE"/>
    <property type="match status" value="1"/>
</dbReference>
<dbReference type="GO" id="GO:0005525">
    <property type="term" value="F:GTP binding"/>
    <property type="evidence" value="ECO:0007669"/>
    <property type="project" value="UniProtKB-KW"/>
</dbReference>
<evidence type="ECO:0000313" key="6">
    <source>
        <dbReference type="EMBL" id="PTL88202.1"/>
    </source>
</evidence>
<evidence type="ECO:0000256" key="2">
    <source>
        <dbReference type="ARBA" id="ARBA00022695"/>
    </source>
</evidence>
<keyword evidence="2 5" id="KW-0548">Nucleotidyltransferase</keyword>
<dbReference type="EMBL" id="CP007026">
    <property type="protein sequence ID" value="AJA92649.1"/>
    <property type="molecule type" value="Genomic_DNA"/>
</dbReference>
<dbReference type="Gene3D" id="3.90.550.10">
    <property type="entry name" value="Spore Coat Polysaccharide Biosynthesis Protein SpsA, Chain A"/>
    <property type="match status" value="1"/>
</dbReference>
<organism evidence="5 7">
    <name type="scientific">Candidatus Nitrosopelagicus brevis</name>
    <dbReference type="NCBI Taxonomy" id="1410606"/>
    <lineage>
        <taxon>Archaea</taxon>
        <taxon>Nitrososphaerota</taxon>
    </lineage>
</organism>
<evidence type="ECO:0000256" key="3">
    <source>
        <dbReference type="ARBA" id="ARBA00022741"/>
    </source>
</evidence>
<keyword evidence="8" id="KW-1185">Reference proteome</keyword>
<dbReference type="RefSeq" id="WP_048105551.1">
    <property type="nucleotide sequence ID" value="NZ_CP007026.1"/>
</dbReference>
<evidence type="ECO:0000256" key="1">
    <source>
        <dbReference type="ARBA" id="ARBA00022679"/>
    </source>
</evidence>
<reference evidence="6" key="2">
    <citation type="submission" date="2016-05" db="EMBL/GenBank/DDBJ databases">
        <authorList>
            <person name="Lavstsen T."/>
            <person name="Jespersen J.S."/>
        </authorList>
    </citation>
    <scope>NUCLEOTIDE SEQUENCE [LARGE SCALE GENOMIC DNA]</scope>
    <source>
        <strain evidence="6">U25</strain>
    </source>
</reference>
<dbReference type="EMBL" id="LXWN01000001">
    <property type="protein sequence ID" value="PTL88202.1"/>
    <property type="molecule type" value="Genomic_DNA"/>
</dbReference>
<keyword evidence="3" id="KW-0547">Nucleotide-binding</keyword>
<evidence type="ECO:0000313" key="5">
    <source>
        <dbReference type="EMBL" id="AJA92649.1"/>
    </source>
</evidence>
<dbReference type="NCBIfam" id="TIGR03552">
    <property type="entry name" value="F420_cofC"/>
    <property type="match status" value="1"/>
</dbReference>